<gene>
    <name evidence="1" type="ORF">GJU40_01995</name>
</gene>
<comment type="caution">
    <text evidence="1">The sequence shown here is derived from an EMBL/GenBank/DDBJ whole genome shotgun (WGS) entry which is preliminary data.</text>
</comment>
<reference evidence="1 2" key="1">
    <citation type="submission" date="2019-11" db="EMBL/GenBank/DDBJ databases">
        <title>Bacillus lacus genome.</title>
        <authorList>
            <person name="Allen C.J."/>
            <person name="Newman J.D."/>
        </authorList>
    </citation>
    <scope>NUCLEOTIDE SEQUENCE [LARGE SCALE GENOMIC DNA]</scope>
    <source>
        <strain evidence="1 2">KCTC 33946</strain>
    </source>
</reference>
<keyword evidence="2" id="KW-1185">Reference proteome</keyword>
<dbReference type="EMBL" id="WKKI01000002">
    <property type="protein sequence ID" value="MRX70939.1"/>
    <property type="molecule type" value="Genomic_DNA"/>
</dbReference>
<dbReference type="RefSeq" id="WP_154306068.1">
    <property type="nucleotide sequence ID" value="NZ_WKKI01000002.1"/>
</dbReference>
<accession>A0A7X2LYS4</accession>
<name>A0A7X2LYS4_9BACI</name>
<dbReference type="Proteomes" id="UP000448867">
    <property type="component" value="Unassembled WGS sequence"/>
</dbReference>
<dbReference type="AlphaFoldDB" id="A0A7X2LYS4"/>
<proteinExistence type="predicted"/>
<sequence>MLTNEDFLLISRALQSSYESLENSEESRPVRNILDEARTELFNAAAHAAALDRKYIVHTMLHR</sequence>
<evidence type="ECO:0000313" key="1">
    <source>
        <dbReference type="EMBL" id="MRX70939.1"/>
    </source>
</evidence>
<evidence type="ECO:0000313" key="2">
    <source>
        <dbReference type="Proteomes" id="UP000448867"/>
    </source>
</evidence>
<protein>
    <submittedName>
        <fullName evidence="1">Uncharacterized protein</fullName>
    </submittedName>
</protein>
<organism evidence="1 2">
    <name type="scientific">Metabacillus lacus</name>
    <dbReference type="NCBI Taxonomy" id="1983721"/>
    <lineage>
        <taxon>Bacteria</taxon>
        <taxon>Bacillati</taxon>
        <taxon>Bacillota</taxon>
        <taxon>Bacilli</taxon>
        <taxon>Bacillales</taxon>
        <taxon>Bacillaceae</taxon>
        <taxon>Metabacillus</taxon>
    </lineage>
</organism>